<dbReference type="InterPro" id="IPR016161">
    <property type="entry name" value="Ald_DH/histidinol_DH"/>
</dbReference>
<proteinExistence type="inferred from homology"/>
<accession>A0ABN2N2R9</accession>
<evidence type="ECO:0000259" key="5">
    <source>
        <dbReference type="Pfam" id="PF00171"/>
    </source>
</evidence>
<name>A0ABN2N2R9_9PSEU</name>
<dbReference type="Proteomes" id="UP001500449">
    <property type="component" value="Unassembled WGS sequence"/>
</dbReference>
<reference evidence="6 7" key="1">
    <citation type="journal article" date="2019" name="Int. J. Syst. Evol. Microbiol.">
        <title>The Global Catalogue of Microorganisms (GCM) 10K type strain sequencing project: providing services to taxonomists for standard genome sequencing and annotation.</title>
        <authorList>
            <consortium name="The Broad Institute Genomics Platform"/>
            <consortium name="The Broad Institute Genome Sequencing Center for Infectious Disease"/>
            <person name="Wu L."/>
            <person name="Ma J."/>
        </authorList>
    </citation>
    <scope>NUCLEOTIDE SEQUENCE [LARGE SCALE GENOMIC DNA]</scope>
    <source>
        <strain evidence="6 7">JCM 16009</strain>
    </source>
</reference>
<comment type="catalytic activity">
    <reaction evidence="4">
        <text>an aldehyde + NAD(+) + H2O = a carboxylate + NADH + 2 H(+)</text>
        <dbReference type="Rhea" id="RHEA:16185"/>
        <dbReference type="ChEBI" id="CHEBI:15377"/>
        <dbReference type="ChEBI" id="CHEBI:15378"/>
        <dbReference type="ChEBI" id="CHEBI:17478"/>
        <dbReference type="ChEBI" id="CHEBI:29067"/>
        <dbReference type="ChEBI" id="CHEBI:57540"/>
        <dbReference type="ChEBI" id="CHEBI:57945"/>
        <dbReference type="EC" id="1.2.1.3"/>
    </reaction>
</comment>
<evidence type="ECO:0000313" key="7">
    <source>
        <dbReference type="Proteomes" id="UP001500449"/>
    </source>
</evidence>
<evidence type="ECO:0000313" key="6">
    <source>
        <dbReference type="EMBL" id="GAA1845541.1"/>
    </source>
</evidence>
<dbReference type="EMBL" id="BAAAQK010000005">
    <property type="protein sequence ID" value="GAA1845541.1"/>
    <property type="molecule type" value="Genomic_DNA"/>
</dbReference>
<dbReference type="PANTHER" id="PTHR42804:SF1">
    <property type="entry name" value="ALDEHYDE DEHYDROGENASE-RELATED"/>
    <property type="match status" value="1"/>
</dbReference>
<dbReference type="Gene3D" id="3.40.605.10">
    <property type="entry name" value="Aldehyde Dehydrogenase, Chain A, domain 1"/>
    <property type="match status" value="1"/>
</dbReference>
<dbReference type="Pfam" id="PF00171">
    <property type="entry name" value="Aldedh"/>
    <property type="match status" value="1"/>
</dbReference>
<dbReference type="EC" id="1.2.1.3" evidence="3"/>
<dbReference type="PANTHER" id="PTHR42804">
    <property type="entry name" value="ALDEHYDE DEHYDROGENASE"/>
    <property type="match status" value="1"/>
</dbReference>
<dbReference type="InterPro" id="IPR016163">
    <property type="entry name" value="Ald_DH_C"/>
</dbReference>
<dbReference type="InterPro" id="IPR016162">
    <property type="entry name" value="Ald_DH_N"/>
</dbReference>
<organism evidence="6 7">
    <name type="scientific">Pseudonocardia ailaonensis</name>
    <dbReference type="NCBI Taxonomy" id="367279"/>
    <lineage>
        <taxon>Bacteria</taxon>
        <taxon>Bacillati</taxon>
        <taxon>Actinomycetota</taxon>
        <taxon>Actinomycetes</taxon>
        <taxon>Pseudonocardiales</taxon>
        <taxon>Pseudonocardiaceae</taxon>
        <taxon>Pseudonocardia</taxon>
    </lineage>
</organism>
<evidence type="ECO:0000256" key="2">
    <source>
        <dbReference type="ARBA" id="ARBA00023002"/>
    </source>
</evidence>
<comment type="similarity">
    <text evidence="1">Belongs to the aldehyde dehydrogenase family.</text>
</comment>
<comment type="caution">
    <text evidence="6">The sequence shown here is derived from an EMBL/GenBank/DDBJ whole genome shotgun (WGS) entry which is preliminary data.</text>
</comment>
<sequence>MSSSDGRLFIGGDWVPSHGSEWITAYDPHTEQESGRVAAATRPDIDAAVAAARTAFDSGPWPRMSVGERAAIIREAAANLRAGTDDIARVITSEMGSPIAQSIGVQVPRAYQIWEYFSALAEDYPWRQRRPSYDEVNASLELLIEREPVGVVAAIVPWNGPQIVAAMKLAPALVAGCTAVLKPSEEASQSFGHLAEAFRKAGLPEGVLNIVPADREVSEYLVSHPGVDKVSLTGSTAAGRRVGAICAEAVKRCTLELGGKGAAILLDDVVLADAMPALTPPMAFINGQACNAPSRLLVPASRYDEATEAIVETLRSLPFGDPNDPNTFIGPLASRRQRDRVASYLDIGRNEGAKAATGGGRPDRPGWYIEPTIFTGVDNSMRIAQEEIFGPVYCVIPYTDVDEAVRIANDTRYGLEGSVWTADPDRGVEVARRMLCGTVGVNSHNMDMAGPFGGYRQSGIGRECGPEGISDYTELKCIMPPIGAGAL</sequence>
<dbReference type="InterPro" id="IPR015590">
    <property type="entry name" value="Aldehyde_DH_dom"/>
</dbReference>
<dbReference type="InterPro" id="IPR016160">
    <property type="entry name" value="Ald_DH_CS_CYS"/>
</dbReference>
<keyword evidence="2" id="KW-0560">Oxidoreductase</keyword>
<dbReference type="CDD" id="cd07139">
    <property type="entry name" value="ALDH_AldA-Rv0768"/>
    <property type="match status" value="1"/>
</dbReference>
<feature type="domain" description="Aldehyde dehydrogenase" evidence="5">
    <location>
        <begin position="14"/>
        <end position="477"/>
    </location>
</feature>
<keyword evidence="7" id="KW-1185">Reference proteome</keyword>
<gene>
    <name evidence="6" type="ORF">GCM10009836_26380</name>
</gene>
<dbReference type="SUPFAM" id="SSF53720">
    <property type="entry name" value="ALDH-like"/>
    <property type="match status" value="1"/>
</dbReference>
<dbReference type="PROSITE" id="PS00070">
    <property type="entry name" value="ALDEHYDE_DEHYDR_CYS"/>
    <property type="match status" value="1"/>
</dbReference>
<evidence type="ECO:0000256" key="1">
    <source>
        <dbReference type="ARBA" id="ARBA00009986"/>
    </source>
</evidence>
<dbReference type="Gene3D" id="3.40.309.10">
    <property type="entry name" value="Aldehyde Dehydrogenase, Chain A, domain 2"/>
    <property type="match status" value="1"/>
</dbReference>
<evidence type="ECO:0000256" key="4">
    <source>
        <dbReference type="ARBA" id="ARBA00049194"/>
    </source>
</evidence>
<evidence type="ECO:0000256" key="3">
    <source>
        <dbReference type="ARBA" id="ARBA00024226"/>
    </source>
</evidence>
<protein>
    <recommendedName>
        <fullName evidence="3">aldehyde dehydrogenase (NAD(+))</fullName>
        <ecNumber evidence="3">1.2.1.3</ecNumber>
    </recommendedName>
</protein>
<dbReference type="RefSeq" id="WP_344415977.1">
    <property type="nucleotide sequence ID" value="NZ_BAAAQK010000005.1"/>
</dbReference>